<sequence>MTATWKRSTTNRRLGAIGTLSVSLALVSPTLVLAANGQAVASLTSWPIWSVFLLGAFTVALVAYSIARMVASFRSGHDAYHIVTLSLGERIGRGTGLILFGAYLCFALATPSAGTAFLADLCGIKTLSRVAWGSCAGAMTIAALLVLRLRGTSVARALLIIEGGGIALLVLLACAILFGHGQGDGPVAAPPGGVGGGLMSALVVAFLSWAGFESCLSLTSDTRNPQVDIPRSLYATVALTAVLFVGMFWVIERGFAERLGGARALVNTPDTLSALGVSYLGPWSARAFGIAALASSFAGLVAPMTAATHLLSSLIPARRHGLALPIVGGVVLCGQVLIPWVLGPRLPPVLAYGLLASCGAICIMVVYQIVQLGFARALIDGRLLGSPAELVVPLAALIIMTAALVTTFQAGGSAETTALLGVAWSGVALGLGAVLPSRHTATSSSP</sequence>
<accession>A0A850P6I7</accession>
<dbReference type="AlphaFoldDB" id="A0A850P6I7"/>
<dbReference type="PANTHER" id="PTHR42770:SF7">
    <property type="entry name" value="MEMBRANE PROTEIN"/>
    <property type="match status" value="1"/>
</dbReference>
<keyword evidence="4 5" id="KW-0472">Membrane</keyword>
<evidence type="ECO:0000256" key="3">
    <source>
        <dbReference type="ARBA" id="ARBA00022989"/>
    </source>
</evidence>
<dbReference type="Pfam" id="PF00324">
    <property type="entry name" value="AA_permease"/>
    <property type="match status" value="1"/>
</dbReference>
<keyword evidence="8" id="KW-1185">Reference proteome</keyword>
<evidence type="ECO:0000259" key="6">
    <source>
        <dbReference type="Pfam" id="PF00324"/>
    </source>
</evidence>
<protein>
    <submittedName>
        <fullName evidence="7">APC family permease</fullName>
    </submittedName>
</protein>
<feature type="transmembrane region" description="Helical" evidence="5">
    <location>
        <begin position="390"/>
        <end position="411"/>
    </location>
</feature>
<keyword evidence="3 5" id="KW-1133">Transmembrane helix</keyword>
<dbReference type="RefSeq" id="WP_176613208.1">
    <property type="nucleotide sequence ID" value="NZ_JABXXR010000033.1"/>
</dbReference>
<gene>
    <name evidence="7" type="ORF">HUK82_06605</name>
</gene>
<feature type="transmembrane region" description="Helical" evidence="5">
    <location>
        <begin position="349"/>
        <end position="370"/>
    </location>
</feature>
<evidence type="ECO:0000256" key="5">
    <source>
        <dbReference type="SAM" id="Phobius"/>
    </source>
</evidence>
<dbReference type="Gene3D" id="1.20.1740.10">
    <property type="entry name" value="Amino acid/polyamine transporter I"/>
    <property type="match status" value="1"/>
</dbReference>
<feature type="transmembrane region" description="Helical" evidence="5">
    <location>
        <begin position="192"/>
        <end position="212"/>
    </location>
</feature>
<dbReference type="GO" id="GO:0055085">
    <property type="term" value="P:transmembrane transport"/>
    <property type="evidence" value="ECO:0007669"/>
    <property type="project" value="InterPro"/>
</dbReference>
<feature type="domain" description="Amino acid permease/ SLC12A" evidence="6">
    <location>
        <begin position="21"/>
        <end position="252"/>
    </location>
</feature>
<name>A0A850P6I7_9PROT</name>
<dbReference type="PIRSF" id="PIRSF006060">
    <property type="entry name" value="AA_transporter"/>
    <property type="match status" value="1"/>
</dbReference>
<feature type="transmembrane region" description="Helical" evidence="5">
    <location>
        <begin position="417"/>
        <end position="435"/>
    </location>
</feature>
<feature type="transmembrane region" description="Helical" evidence="5">
    <location>
        <begin position="130"/>
        <end position="147"/>
    </location>
</feature>
<feature type="transmembrane region" description="Helical" evidence="5">
    <location>
        <begin position="44"/>
        <end position="67"/>
    </location>
</feature>
<feature type="transmembrane region" description="Helical" evidence="5">
    <location>
        <begin position="233"/>
        <end position="251"/>
    </location>
</feature>
<evidence type="ECO:0000313" key="8">
    <source>
        <dbReference type="Proteomes" id="UP000585665"/>
    </source>
</evidence>
<dbReference type="EMBL" id="JABXXR010000033">
    <property type="protein sequence ID" value="NVN40237.1"/>
    <property type="molecule type" value="Genomic_DNA"/>
</dbReference>
<feature type="transmembrane region" description="Helical" evidence="5">
    <location>
        <begin position="97"/>
        <end position="118"/>
    </location>
</feature>
<feature type="transmembrane region" description="Helical" evidence="5">
    <location>
        <begin position="322"/>
        <end position="343"/>
    </location>
</feature>
<proteinExistence type="predicted"/>
<dbReference type="Proteomes" id="UP000585665">
    <property type="component" value="Unassembled WGS sequence"/>
</dbReference>
<reference evidence="7 8" key="1">
    <citation type="submission" date="2020-06" db="EMBL/GenBank/DDBJ databases">
        <title>Description of novel acetic acid bacteria.</title>
        <authorList>
            <person name="Sombolestani A."/>
        </authorList>
    </citation>
    <scope>NUCLEOTIDE SEQUENCE [LARGE SCALE GENOMIC DNA]</scope>
    <source>
        <strain evidence="7 8">LMG 27010</strain>
    </source>
</reference>
<dbReference type="PANTHER" id="PTHR42770">
    <property type="entry name" value="AMINO ACID TRANSPORTER-RELATED"/>
    <property type="match status" value="1"/>
</dbReference>
<dbReference type="InterPro" id="IPR004841">
    <property type="entry name" value="AA-permease/SLC12A_dom"/>
</dbReference>
<evidence type="ECO:0000256" key="2">
    <source>
        <dbReference type="ARBA" id="ARBA00022692"/>
    </source>
</evidence>
<organism evidence="7 8">
    <name type="scientific">Ameyamaea chiangmaiensis</name>
    <dbReference type="NCBI Taxonomy" id="442969"/>
    <lineage>
        <taxon>Bacteria</taxon>
        <taxon>Pseudomonadati</taxon>
        <taxon>Pseudomonadota</taxon>
        <taxon>Alphaproteobacteria</taxon>
        <taxon>Acetobacterales</taxon>
        <taxon>Acetobacteraceae</taxon>
        <taxon>Ameyamaea</taxon>
    </lineage>
</organism>
<feature type="transmembrane region" description="Helical" evidence="5">
    <location>
        <begin position="287"/>
        <end position="310"/>
    </location>
</feature>
<evidence type="ECO:0000313" key="7">
    <source>
        <dbReference type="EMBL" id="NVN40237.1"/>
    </source>
</evidence>
<dbReference type="GO" id="GO:0016020">
    <property type="term" value="C:membrane"/>
    <property type="evidence" value="ECO:0007669"/>
    <property type="project" value="UniProtKB-SubCell"/>
</dbReference>
<dbReference type="InterPro" id="IPR050367">
    <property type="entry name" value="APC_superfamily"/>
</dbReference>
<keyword evidence="2 5" id="KW-0812">Transmembrane</keyword>
<comment type="caution">
    <text evidence="7">The sequence shown here is derived from an EMBL/GenBank/DDBJ whole genome shotgun (WGS) entry which is preliminary data.</text>
</comment>
<feature type="transmembrane region" description="Helical" evidence="5">
    <location>
        <begin position="159"/>
        <end position="180"/>
    </location>
</feature>
<comment type="subcellular location">
    <subcellularLocation>
        <location evidence="1">Membrane</location>
        <topology evidence="1">Multi-pass membrane protein</topology>
    </subcellularLocation>
</comment>
<evidence type="ECO:0000256" key="4">
    <source>
        <dbReference type="ARBA" id="ARBA00023136"/>
    </source>
</evidence>
<evidence type="ECO:0000256" key="1">
    <source>
        <dbReference type="ARBA" id="ARBA00004141"/>
    </source>
</evidence>